<keyword evidence="2 7" id="KW-0699">rRNA-binding</keyword>
<dbReference type="InterPro" id="IPR000529">
    <property type="entry name" value="Ribosomal_bS6"/>
</dbReference>
<accession>E3CX15</accession>
<dbReference type="Proteomes" id="UP000005096">
    <property type="component" value="Chromosome"/>
</dbReference>
<dbReference type="PROSITE" id="PS01048">
    <property type="entry name" value="RIBOSOMAL_S6"/>
    <property type="match status" value="1"/>
</dbReference>
<dbReference type="Pfam" id="PF01250">
    <property type="entry name" value="Ribosomal_S6"/>
    <property type="match status" value="1"/>
</dbReference>
<dbReference type="PaxDb" id="584708-Apau_1038"/>
<comment type="function">
    <text evidence="7">Binds together with bS18 to 16S ribosomal RNA.</text>
</comment>
<evidence type="ECO:0000256" key="3">
    <source>
        <dbReference type="ARBA" id="ARBA00022884"/>
    </source>
</evidence>
<comment type="similarity">
    <text evidence="1 7">Belongs to the bacterial ribosomal protein bS6 family.</text>
</comment>
<keyword evidence="5 7" id="KW-0687">Ribonucleoprotein</keyword>
<proteinExistence type="inferred from homology"/>
<organism evidence="8 9">
    <name type="scientific">Aminomonas paucivorans DSM 12260</name>
    <dbReference type="NCBI Taxonomy" id="584708"/>
    <lineage>
        <taxon>Bacteria</taxon>
        <taxon>Thermotogati</taxon>
        <taxon>Synergistota</taxon>
        <taxon>Synergistia</taxon>
        <taxon>Synergistales</taxon>
        <taxon>Synergistaceae</taxon>
        <taxon>Aminomonas</taxon>
    </lineage>
</organism>
<dbReference type="InterPro" id="IPR020814">
    <property type="entry name" value="Ribosomal_S6_plastid/chlpt"/>
</dbReference>
<dbReference type="EMBL" id="CM001022">
    <property type="protein sequence ID" value="EFQ23465.1"/>
    <property type="molecule type" value="Genomic_DNA"/>
</dbReference>
<dbReference type="GO" id="GO:0005737">
    <property type="term" value="C:cytoplasm"/>
    <property type="evidence" value="ECO:0007669"/>
    <property type="project" value="UniProtKB-ARBA"/>
</dbReference>
<dbReference type="GO" id="GO:0005840">
    <property type="term" value="C:ribosome"/>
    <property type="evidence" value="ECO:0007669"/>
    <property type="project" value="UniProtKB-KW"/>
</dbReference>
<dbReference type="HOGENOM" id="CLU_113441_5_1_0"/>
<evidence type="ECO:0000313" key="8">
    <source>
        <dbReference type="EMBL" id="EFQ23465.1"/>
    </source>
</evidence>
<dbReference type="Gene3D" id="3.30.70.60">
    <property type="match status" value="1"/>
</dbReference>
<evidence type="ECO:0000256" key="7">
    <source>
        <dbReference type="HAMAP-Rule" id="MF_00360"/>
    </source>
</evidence>
<dbReference type="AlphaFoldDB" id="E3CX15"/>
<dbReference type="SUPFAM" id="SSF54995">
    <property type="entry name" value="Ribosomal protein S6"/>
    <property type="match status" value="1"/>
</dbReference>
<evidence type="ECO:0000313" key="9">
    <source>
        <dbReference type="Proteomes" id="UP000005096"/>
    </source>
</evidence>
<keyword evidence="3 7" id="KW-0694">RNA-binding</keyword>
<dbReference type="HAMAP" id="MF_00360">
    <property type="entry name" value="Ribosomal_bS6"/>
    <property type="match status" value="1"/>
</dbReference>
<reference evidence="8 9" key="1">
    <citation type="journal article" date="2010" name="Stand. Genomic Sci.">
        <title>Non-contiguous finished genome sequence of Aminomonas paucivorans type strain (GLU-3).</title>
        <authorList>
            <person name="Pitluck S."/>
            <person name="Yasawong M."/>
            <person name="Held B."/>
            <person name="Lapidus A."/>
            <person name="Nolan M."/>
            <person name="Copeland A."/>
            <person name="Lucas S."/>
            <person name="Del Rio T.G."/>
            <person name="Tice H."/>
            <person name="Cheng J.F."/>
            <person name="Chertkov O."/>
            <person name="Goodwin L."/>
            <person name="Tapia R."/>
            <person name="Han C."/>
            <person name="Liolios K."/>
            <person name="Ivanova N."/>
            <person name="Mavromatis K."/>
            <person name="Ovchinnikova G."/>
            <person name="Pati A."/>
            <person name="Chen A."/>
            <person name="Palaniappan K."/>
            <person name="Land M."/>
            <person name="Hauser L."/>
            <person name="Chang Y.J."/>
            <person name="Jeffries C.D."/>
            <person name="Pukall R."/>
            <person name="Spring S."/>
            <person name="Rohde M."/>
            <person name="Sikorski J."/>
            <person name="Goker M."/>
            <person name="Woyke T."/>
            <person name="Bristow J."/>
            <person name="Eisen J.A."/>
            <person name="Markowitz V."/>
            <person name="Hugenholtz P."/>
            <person name="Kyrpides N.C."/>
            <person name="Klenk H.P."/>
        </authorList>
    </citation>
    <scope>NUCLEOTIDE SEQUENCE [LARGE SCALE GENOMIC DNA]</scope>
    <source>
        <strain evidence="8 9">DSM 12260</strain>
    </source>
</reference>
<keyword evidence="4 7" id="KW-0689">Ribosomal protein</keyword>
<dbReference type="GO" id="GO:1990904">
    <property type="term" value="C:ribonucleoprotein complex"/>
    <property type="evidence" value="ECO:0007669"/>
    <property type="project" value="UniProtKB-KW"/>
</dbReference>
<protein>
    <recommendedName>
        <fullName evidence="6 7">Small ribosomal subunit protein bS6</fullName>
    </recommendedName>
</protein>
<dbReference type="RefSeq" id="WP_006300648.1">
    <property type="nucleotide sequence ID" value="NZ_CM001022.1"/>
</dbReference>
<dbReference type="InterPro" id="IPR035980">
    <property type="entry name" value="Ribosomal_bS6_sf"/>
</dbReference>
<dbReference type="GO" id="GO:0006412">
    <property type="term" value="P:translation"/>
    <property type="evidence" value="ECO:0007669"/>
    <property type="project" value="UniProtKB-UniRule"/>
</dbReference>
<dbReference type="PANTHER" id="PTHR21011:SF1">
    <property type="entry name" value="SMALL RIBOSOMAL SUBUNIT PROTEIN BS6M"/>
    <property type="match status" value="1"/>
</dbReference>
<dbReference type="eggNOG" id="COG0360">
    <property type="taxonomic scope" value="Bacteria"/>
</dbReference>
<dbReference type="InterPro" id="IPR020815">
    <property type="entry name" value="Ribosomal_bS6_CS"/>
</dbReference>
<dbReference type="GO" id="GO:0070181">
    <property type="term" value="F:small ribosomal subunit rRNA binding"/>
    <property type="evidence" value="ECO:0007669"/>
    <property type="project" value="TreeGrafter"/>
</dbReference>
<evidence type="ECO:0000256" key="1">
    <source>
        <dbReference type="ARBA" id="ARBA00009512"/>
    </source>
</evidence>
<dbReference type="NCBIfam" id="TIGR00166">
    <property type="entry name" value="S6"/>
    <property type="match status" value="1"/>
</dbReference>
<evidence type="ECO:0000256" key="5">
    <source>
        <dbReference type="ARBA" id="ARBA00023274"/>
    </source>
</evidence>
<dbReference type="OrthoDB" id="9812702at2"/>
<dbReference type="InterPro" id="IPR014717">
    <property type="entry name" value="Transl_elong_EF1B/ribsomal_bS6"/>
</dbReference>
<evidence type="ECO:0000256" key="4">
    <source>
        <dbReference type="ARBA" id="ARBA00022980"/>
    </source>
</evidence>
<dbReference type="STRING" id="584708.Apau_1038"/>
<dbReference type="GO" id="GO:0003735">
    <property type="term" value="F:structural constituent of ribosome"/>
    <property type="evidence" value="ECO:0007669"/>
    <property type="project" value="InterPro"/>
</dbReference>
<gene>
    <name evidence="7" type="primary">rpsF</name>
    <name evidence="8" type="ORF">Apau_1038</name>
</gene>
<keyword evidence="9" id="KW-1185">Reference proteome</keyword>
<evidence type="ECO:0000256" key="6">
    <source>
        <dbReference type="ARBA" id="ARBA00035294"/>
    </source>
</evidence>
<dbReference type="CDD" id="cd00473">
    <property type="entry name" value="bS6"/>
    <property type="match status" value="1"/>
</dbReference>
<name>E3CX15_9BACT</name>
<dbReference type="PANTHER" id="PTHR21011">
    <property type="entry name" value="MITOCHONDRIAL 28S RIBOSOMAL PROTEIN S6"/>
    <property type="match status" value="1"/>
</dbReference>
<evidence type="ECO:0000256" key="2">
    <source>
        <dbReference type="ARBA" id="ARBA00022730"/>
    </source>
</evidence>
<sequence length="94" mass="11027">MRPYELVTILTADLEDPKTVAEEYVEVLRGLGAEVEKFDLWGKRRLAYPIAKQNEGVYVLYTFKHDPAQIREMERVLSLKPQILRHLVISRDEK</sequence>